<name>A0AC35FV82_9BILA</name>
<proteinExistence type="predicted"/>
<dbReference type="WBParaSite" id="PS1159_v2.g20745.t1">
    <property type="protein sequence ID" value="PS1159_v2.g20745.t1"/>
    <property type="gene ID" value="PS1159_v2.g20745"/>
</dbReference>
<sequence>MNNSTSKSNGISPSSPLNIDSPKDLKSQNQYAGVPQLLVEASFALFLMIFFVQRQHWIWLALSFILPIYHSQAGILGIGQAIVRGSTLVIRKKFSASNFWKDCVKYKCTASQYIGEICRYLLAQKPCPEERLHNIRVMFGNGLRGEIWPDFVSRFGIKKIGELYGSTEGNSNILNIDGHIGACGFFPIYPFLTSLYPVRLVKVDPETNEIIRDKNGLCISCRPGSYGEMVGMIKENDPLLRFEGYVDAGDTAKKLIRDVCKKGDCVFTSGDILYWDPLGYLYFKDRRGDTYRWKGENVSTMEVEGILQPLMSIEDASVFGVEIKGREGRAGMIGVVLAENANIEEFIREASARLSDNLAPYAIPIFLRICNELEKTGTFKLKKTALQKDGFDLKKCNGDKIYFWESSEKQYKIMDEKMQDDIESGIYSKI</sequence>
<reference evidence="2" key="1">
    <citation type="submission" date="2022-11" db="UniProtKB">
        <authorList>
            <consortium name="WormBaseParasite"/>
        </authorList>
    </citation>
    <scope>IDENTIFICATION</scope>
</reference>
<protein>
    <submittedName>
        <fullName evidence="2">Uncharacterized protein</fullName>
    </submittedName>
</protein>
<evidence type="ECO:0000313" key="1">
    <source>
        <dbReference type="Proteomes" id="UP000887580"/>
    </source>
</evidence>
<evidence type="ECO:0000313" key="2">
    <source>
        <dbReference type="WBParaSite" id="PS1159_v2.g20745.t1"/>
    </source>
</evidence>
<accession>A0AC35FV82</accession>
<organism evidence="1 2">
    <name type="scientific">Panagrolaimus sp. PS1159</name>
    <dbReference type="NCBI Taxonomy" id="55785"/>
    <lineage>
        <taxon>Eukaryota</taxon>
        <taxon>Metazoa</taxon>
        <taxon>Ecdysozoa</taxon>
        <taxon>Nematoda</taxon>
        <taxon>Chromadorea</taxon>
        <taxon>Rhabditida</taxon>
        <taxon>Tylenchina</taxon>
        <taxon>Panagrolaimomorpha</taxon>
        <taxon>Panagrolaimoidea</taxon>
        <taxon>Panagrolaimidae</taxon>
        <taxon>Panagrolaimus</taxon>
    </lineage>
</organism>
<dbReference type="Proteomes" id="UP000887580">
    <property type="component" value="Unplaced"/>
</dbReference>